<dbReference type="KEGG" id="nsh:GXM_04818"/>
<dbReference type="AlphaFoldDB" id="A0A5P8W3L0"/>
<dbReference type="Proteomes" id="UP000326678">
    <property type="component" value="Chromosome Gxm1"/>
</dbReference>
<gene>
    <name evidence="2" type="ORF">GXM_04818</name>
</gene>
<reference evidence="2 3" key="1">
    <citation type="submission" date="2019-10" db="EMBL/GenBank/DDBJ databases">
        <title>Genomic and transcriptomic insights into the perfect genentic adaptation of a filamentous nitrogen-fixing cyanobacterium to rice fields.</title>
        <authorList>
            <person name="Chen Z."/>
        </authorList>
    </citation>
    <scope>NUCLEOTIDE SEQUENCE [LARGE SCALE GENOMIC DNA]</scope>
    <source>
        <strain evidence="2">CCNUC1</strain>
    </source>
</reference>
<sequence length="57" mass="6374">MEILTSEAGMGKGMRGQGEQGRQGRQGKKNYLLINLPMPHSPLPTPHSLLWSLNNRF</sequence>
<evidence type="ECO:0000313" key="3">
    <source>
        <dbReference type="Proteomes" id="UP000326678"/>
    </source>
</evidence>
<evidence type="ECO:0000256" key="1">
    <source>
        <dbReference type="SAM" id="MobiDB-lite"/>
    </source>
</evidence>
<name>A0A5P8W3L0_9NOSO</name>
<keyword evidence="3" id="KW-1185">Reference proteome</keyword>
<evidence type="ECO:0000313" key="2">
    <source>
        <dbReference type="EMBL" id="QFS47328.1"/>
    </source>
</evidence>
<protein>
    <submittedName>
        <fullName evidence="2">Uncharacterized protein</fullName>
    </submittedName>
</protein>
<dbReference type="EMBL" id="CP045226">
    <property type="protein sequence ID" value="QFS47328.1"/>
    <property type="molecule type" value="Genomic_DNA"/>
</dbReference>
<proteinExistence type="predicted"/>
<accession>A0A5P8W3L0</accession>
<feature type="compositionally biased region" description="Gly residues" evidence="1">
    <location>
        <begin position="10"/>
        <end position="21"/>
    </location>
</feature>
<feature type="region of interest" description="Disordered" evidence="1">
    <location>
        <begin position="1"/>
        <end position="28"/>
    </location>
</feature>
<organism evidence="2 3">
    <name type="scientific">Nostoc sphaeroides CCNUC1</name>
    <dbReference type="NCBI Taxonomy" id="2653204"/>
    <lineage>
        <taxon>Bacteria</taxon>
        <taxon>Bacillati</taxon>
        <taxon>Cyanobacteriota</taxon>
        <taxon>Cyanophyceae</taxon>
        <taxon>Nostocales</taxon>
        <taxon>Nostocaceae</taxon>
        <taxon>Nostoc</taxon>
    </lineage>
</organism>